<accession>A0A6B0SYJ5</accession>
<dbReference type="EMBL" id="WUUS01000009">
    <property type="protein sequence ID" value="MXR42596.1"/>
    <property type="molecule type" value="Genomic_DNA"/>
</dbReference>
<proteinExistence type="predicted"/>
<feature type="region of interest" description="Disordered" evidence="1">
    <location>
        <begin position="125"/>
        <end position="178"/>
    </location>
</feature>
<feature type="region of interest" description="Disordered" evidence="1">
    <location>
        <begin position="83"/>
        <end position="112"/>
    </location>
</feature>
<feature type="compositionally biased region" description="Polar residues" evidence="1">
    <location>
        <begin position="147"/>
        <end position="158"/>
    </location>
</feature>
<comment type="caution">
    <text evidence="3">The sequence shown here is derived from an EMBL/GenBank/DDBJ whole genome shotgun (WGS) entry which is preliminary data.</text>
</comment>
<dbReference type="Proteomes" id="UP000437065">
    <property type="component" value="Unassembled WGS sequence"/>
</dbReference>
<dbReference type="RefSeq" id="WP_159669130.1">
    <property type="nucleotide sequence ID" value="NZ_WUUS01000009.1"/>
</dbReference>
<keyword evidence="4" id="KW-1185">Reference proteome</keyword>
<dbReference type="OrthoDB" id="11143at2157"/>
<reference evidence="3 4" key="1">
    <citation type="submission" date="2019-12" db="EMBL/GenBank/DDBJ databases">
        <title>Isolation and characterization of three novel carbon monoxide-oxidizing members of Halobacteria from salione crusts and soils.</title>
        <authorList>
            <person name="Myers M.R."/>
            <person name="King G.M."/>
        </authorList>
    </citation>
    <scope>NUCLEOTIDE SEQUENCE [LARGE SCALE GENOMIC DNA]</scope>
    <source>
        <strain evidence="3 4">WSA2</strain>
    </source>
</reference>
<sequence>MSKITFRADADLVDRLEELEGSKSEVMREALREYLDATEGRSDGADTPAADTREPSGADAGTAGSLDDALAARVDELVTARLDEEFGTRRGDAAAAGRARPFGVPGGAGDRVPSVNLTVNVDGAGAAVDPSADASGPAATAEDARQETTATDEPTASGESRPADAGAEASDGGARGCPQCGEDLSDDHVFCPNCGEKATRRLFCECGDEVRSDWGFCPGCGRRTPAADVLDAP</sequence>
<dbReference type="CDD" id="cd22233">
    <property type="entry name" value="RHH_CopAso-like"/>
    <property type="match status" value="1"/>
</dbReference>
<dbReference type="Pfam" id="PF12773">
    <property type="entry name" value="DZR"/>
    <property type="match status" value="1"/>
</dbReference>
<dbReference type="AlphaFoldDB" id="A0A6B0SYJ5"/>
<gene>
    <name evidence="3" type="ORF">GRX01_14775</name>
</gene>
<protein>
    <submittedName>
        <fullName evidence="3">Zinc-ribbon domain-containing protein</fullName>
    </submittedName>
</protein>
<feature type="domain" description="DZANK-type" evidence="2">
    <location>
        <begin position="177"/>
        <end position="221"/>
    </location>
</feature>
<feature type="compositionally biased region" description="Low complexity" evidence="1">
    <location>
        <begin position="93"/>
        <end position="103"/>
    </location>
</feature>
<evidence type="ECO:0000313" key="3">
    <source>
        <dbReference type="EMBL" id="MXR42596.1"/>
    </source>
</evidence>
<evidence type="ECO:0000259" key="2">
    <source>
        <dbReference type="Pfam" id="PF12773"/>
    </source>
</evidence>
<organism evidence="3 4">
    <name type="scientific">Halobaculum saliterrae</name>
    <dbReference type="NCBI Taxonomy" id="2073113"/>
    <lineage>
        <taxon>Archaea</taxon>
        <taxon>Methanobacteriati</taxon>
        <taxon>Methanobacteriota</taxon>
        <taxon>Stenosarchaea group</taxon>
        <taxon>Halobacteria</taxon>
        <taxon>Halobacteriales</taxon>
        <taxon>Haloferacaceae</taxon>
        <taxon>Halobaculum</taxon>
    </lineage>
</organism>
<dbReference type="InterPro" id="IPR025874">
    <property type="entry name" value="DZR"/>
</dbReference>
<feature type="region of interest" description="Disordered" evidence="1">
    <location>
        <begin position="33"/>
        <end position="65"/>
    </location>
</feature>
<dbReference type="GO" id="GO:0006355">
    <property type="term" value="P:regulation of DNA-templated transcription"/>
    <property type="evidence" value="ECO:0007669"/>
    <property type="project" value="InterPro"/>
</dbReference>
<name>A0A6B0SYJ5_9EURY</name>
<feature type="compositionally biased region" description="Low complexity" evidence="1">
    <location>
        <begin position="163"/>
        <end position="172"/>
    </location>
</feature>
<evidence type="ECO:0000313" key="4">
    <source>
        <dbReference type="Proteomes" id="UP000437065"/>
    </source>
</evidence>
<feature type="compositionally biased region" description="Basic and acidic residues" evidence="1">
    <location>
        <begin position="83"/>
        <end position="92"/>
    </location>
</feature>
<evidence type="ECO:0000256" key="1">
    <source>
        <dbReference type="SAM" id="MobiDB-lite"/>
    </source>
</evidence>
<feature type="compositionally biased region" description="Basic and acidic residues" evidence="1">
    <location>
        <begin position="33"/>
        <end position="44"/>
    </location>
</feature>